<dbReference type="InterPro" id="IPR009034">
    <property type="entry name" value="Dockerin_dom_fun_sf"/>
</dbReference>
<dbReference type="PROSITE" id="PS51763">
    <property type="entry name" value="CBM10"/>
    <property type="match status" value="2"/>
</dbReference>
<dbReference type="Gene3D" id="3.20.20.80">
    <property type="entry name" value="Glycosidases"/>
    <property type="match status" value="1"/>
</dbReference>
<dbReference type="EMBL" id="MCOG01000258">
    <property type="protein sequence ID" value="ORY21818.1"/>
    <property type="molecule type" value="Genomic_DNA"/>
</dbReference>
<keyword evidence="3" id="KW-0677">Repeat</keyword>
<feature type="domain" description="CBM10" evidence="8">
    <location>
        <begin position="435"/>
        <end position="472"/>
    </location>
</feature>
<dbReference type="PANTHER" id="PTHR31297:SF17">
    <property type="entry name" value="ENDOGLUCANASE"/>
    <property type="match status" value="1"/>
</dbReference>
<evidence type="ECO:0000256" key="1">
    <source>
        <dbReference type="ARBA" id="ARBA00005641"/>
    </source>
</evidence>
<name>A0A1Y2AGT7_9FUNG</name>
<keyword evidence="10" id="KW-1185">Reference proteome</keyword>
<keyword evidence="5 6" id="KW-0326">Glycosidase</keyword>
<evidence type="ECO:0000259" key="8">
    <source>
        <dbReference type="PROSITE" id="PS51763"/>
    </source>
</evidence>
<dbReference type="InterPro" id="IPR001547">
    <property type="entry name" value="Glyco_hydro_5"/>
</dbReference>
<dbReference type="SUPFAM" id="SSF64571">
    <property type="entry name" value="Cellulose docking domain, dockering"/>
    <property type="match status" value="2"/>
</dbReference>
<feature type="domain" description="CBM10" evidence="8">
    <location>
        <begin position="390"/>
        <end position="426"/>
    </location>
</feature>
<evidence type="ECO:0000256" key="2">
    <source>
        <dbReference type="ARBA" id="ARBA00022729"/>
    </source>
</evidence>
<evidence type="ECO:0000313" key="9">
    <source>
        <dbReference type="EMBL" id="ORY21818.1"/>
    </source>
</evidence>
<dbReference type="Pfam" id="PF02013">
    <property type="entry name" value="CBM_10"/>
    <property type="match status" value="2"/>
</dbReference>
<dbReference type="GO" id="GO:0008422">
    <property type="term" value="F:beta-glucosidase activity"/>
    <property type="evidence" value="ECO:0007669"/>
    <property type="project" value="TreeGrafter"/>
</dbReference>
<keyword evidence="2 7" id="KW-0732">Signal</keyword>
<evidence type="ECO:0000256" key="5">
    <source>
        <dbReference type="ARBA" id="ARBA00023295"/>
    </source>
</evidence>
<dbReference type="InterPro" id="IPR050386">
    <property type="entry name" value="Glycosyl_hydrolase_5"/>
</dbReference>
<gene>
    <name evidence="9" type="ORF">LY90DRAFT_390444</name>
</gene>
<feature type="signal peptide" evidence="7">
    <location>
        <begin position="1"/>
        <end position="19"/>
    </location>
</feature>
<evidence type="ECO:0000256" key="4">
    <source>
        <dbReference type="ARBA" id="ARBA00022801"/>
    </source>
</evidence>
<dbReference type="PANTHER" id="PTHR31297">
    <property type="entry name" value="GLUCAN ENDO-1,6-BETA-GLUCOSIDASE B"/>
    <property type="match status" value="1"/>
</dbReference>
<organism evidence="9 10">
    <name type="scientific">Neocallimastix californiae</name>
    <dbReference type="NCBI Taxonomy" id="1754190"/>
    <lineage>
        <taxon>Eukaryota</taxon>
        <taxon>Fungi</taxon>
        <taxon>Fungi incertae sedis</taxon>
        <taxon>Chytridiomycota</taxon>
        <taxon>Chytridiomycota incertae sedis</taxon>
        <taxon>Neocallimastigomycetes</taxon>
        <taxon>Neocallimastigales</taxon>
        <taxon>Neocallimastigaceae</taxon>
        <taxon>Neocallimastix</taxon>
    </lineage>
</organism>
<dbReference type="OrthoDB" id="412536at2759"/>
<dbReference type="Gene3D" id="3.90.1220.10">
    <property type="entry name" value="Cellulose docking domain, dockering"/>
    <property type="match status" value="2"/>
</dbReference>
<comment type="caution">
    <text evidence="9">The sequence shown here is derived from an EMBL/GenBank/DDBJ whole genome shotgun (WGS) entry which is preliminary data.</text>
</comment>
<keyword evidence="4 6" id="KW-0378">Hydrolase</keyword>
<comment type="similarity">
    <text evidence="1 6">Belongs to the glycosyl hydrolase 5 (cellulase A) family.</text>
</comment>
<evidence type="ECO:0000256" key="6">
    <source>
        <dbReference type="RuleBase" id="RU361153"/>
    </source>
</evidence>
<accession>A0A1Y2AGT7</accession>
<dbReference type="InterPro" id="IPR017853">
    <property type="entry name" value="GH"/>
</dbReference>
<dbReference type="Pfam" id="PF00150">
    <property type="entry name" value="Cellulase"/>
    <property type="match status" value="1"/>
</dbReference>
<proteinExistence type="inferred from homology"/>
<sequence length="472" mass="52742">MKILNTLSLLSLAVIGSKAMKNISSKELVKDLTIGWSLGNTLDATCFETLDYNKNPIASETCWGNVKTTQELYYKLSDLGFNTFRIPTTWSGHFGDAPDYKINDQWLKRVREIVDYALNTGGYAILNIHHETWNHAFQKNLDSAKKILVAIWKQIAAEFADYDEHLIFEGMNEPRKVGDANEWNGGDYEGWSFVNEMNDLFVKTIRATGGNNALRHLMIPTYAACVMDNAVNNFKFPSGDDKVIVSLHSYSPYNFALNNGAGAISNFNDGSEIDWVMNIINSNFISKGIPVIIGEFGAMNRNNEDDRERWAEYYIKKATSLGIPCVIWDNGYFEGEGERFGLINRSTLQVVYPKLVNGLIKGLGNSIKTRTTVRKTTTTTSQSQPTNDNSCFSVNLGYSCCNGCEVVYTDSDGKWGVENGNWCGIKSSCNNASRSCWSERLGYPCCQSTSSVVYTDNDGKWGVENGNWCGIY</sequence>
<feature type="chain" id="PRO_5012214833" evidence="7">
    <location>
        <begin position="20"/>
        <end position="472"/>
    </location>
</feature>
<dbReference type="InterPro" id="IPR002883">
    <property type="entry name" value="CBM10/Dockerin_dom"/>
</dbReference>
<protein>
    <submittedName>
        <fullName evidence="9">Endoglucanase B</fullName>
    </submittedName>
</protein>
<dbReference type="InterPro" id="IPR018087">
    <property type="entry name" value="Glyco_hydro_5_CS"/>
</dbReference>
<evidence type="ECO:0000313" key="10">
    <source>
        <dbReference type="Proteomes" id="UP000193920"/>
    </source>
</evidence>
<dbReference type="AlphaFoldDB" id="A0A1Y2AGT7"/>
<dbReference type="GO" id="GO:0009986">
    <property type="term" value="C:cell surface"/>
    <property type="evidence" value="ECO:0007669"/>
    <property type="project" value="TreeGrafter"/>
</dbReference>
<dbReference type="PROSITE" id="PS00659">
    <property type="entry name" value="GLYCOSYL_HYDROL_F5"/>
    <property type="match status" value="1"/>
</dbReference>
<dbReference type="SUPFAM" id="SSF51445">
    <property type="entry name" value="(Trans)glycosidases"/>
    <property type="match status" value="1"/>
</dbReference>
<dbReference type="Proteomes" id="UP000193920">
    <property type="component" value="Unassembled WGS sequence"/>
</dbReference>
<dbReference type="STRING" id="1754190.A0A1Y2AGT7"/>
<reference evidence="9 10" key="1">
    <citation type="submission" date="2016-08" db="EMBL/GenBank/DDBJ databases">
        <title>A Parts List for Fungal Cellulosomes Revealed by Comparative Genomics.</title>
        <authorList>
            <consortium name="DOE Joint Genome Institute"/>
            <person name="Haitjema C.H."/>
            <person name="Gilmore S.P."/>
            <person name="Henske J.K."/>
            <person name="Solomon K.V."/>
            <person name="De Groot R."/>
            <person name="Kuo A."/>
            <person name="Mondo S.J."/>
            <person name="Salamov A.A."/>
            <person name="Labutti K."/>
            <person name="Zhao Z."/>
            <person name="Chiniquy J."/>
            <person name="Barry K."/>
            <person name="Brewer H.M."/>
            <person name="Purvine S.O."/>
            <person name="Wright A.T."/>
            <person name="Boxma B."/>
            <person name="Van Alen T."/>
            <person name="Hackstein J.H."/>
            <person name="Baker S.E."/>
            <person name="Grigoriev I.V."/>
            <person name="O'Malley M.A."/>
        </authorList>
    </citation>
    <scope>NUCLEOTIDE SEQUENCE [LARGE SCALE GENOMIC DNA]</scope>
    <source>
        <strain evidence="9 10">G1</strain>
    </source>
</reference>
<dbReference type="GO" id="GO:0009251">
    <property type="term" value="P:glucan catabolic process"/>
    <property type="evidence" value="ECO:0007669"/>
    <property type="project" value="TreeGrafter"/>
</dbReference>
<evidence type="ECO:0000256" key="7">
    <source>
        <dbReference type="SAM" id="SignalP"/>
    </source>
</evidence>
<evidence type="ECO:0000256" key="3">
    <source>
        <dbReference type="ARBA" id="ARBA00022737"/>
    </source>
</evidence>
<dbReference type="GO" id="GO:0005576">
    <property type="term" value="C:extracellular region"/>
    <property type="evidence" value="ECO:0007669"/>
    <property type="project" value="TreeGrafter"/>
</dbReference>